<dbReference type="AlphaFoldDB" id="A0A0V0R6I2"/>
<sequence>MGCCTTKPKRDKYNKGGPVKYMTDNQVEDMLKKSGRKTNEKDKQQNKQNDKQISQFEQGNNIIQGEDIQFNENANKNRQSYKAAAFNNDDDNMEDLQNQSVNEIKINQLEGRDQSPKQNKRKNSDDKGDIDKNIFDYHLKAIFRTLKSEQGFVKGELKISPCEKQDEHYYVECVSYCQGQQVQNIQSQIPV</sequence>
<evidence type="ECO:0000256" key="1">
    <source>
        <dbReference type="SAM" id="MobiDB-lite"/>
    </source>
</evidence>
<comment type="caution">
    <text evidence="2">The sequence shown here is derived from an EMBL/GenBank/DDBJ whole genome shotgun (WGS) entry which is preliminary data.</text>
</comment>
<feature type="compositionally biased region" description="Polar residues" evidence="1">
    <location>
        <begin position="53"/>
        <end position="63"/>
    </location>
</feature>
<gene>
    <name evidence="2" type="ORF">PPERSA_08521</name>
</gene>
<feature type="compositionally biased region" description="Polar residues" evidence="1">
    <location>
        <begin position="70"/>
        <end position="80"/>
    </location>
</feature>
<proteinExistence type="predicted"/>
<evidence type="ECO:0000313" key="3">
    <source>
        <dbReference type="Proteomes" id="UP000054937"/>
    </source>
</evidence>
<dbReference type="EMBL" id="LDAU01000040">
    <property type="protein sequence ID" value="KRX10118.1"/>
    <property type="molecule type" value="Genomic_DNA"/>
</dbReference>
<dbReference type="InParanoid" id="A0A0V0R6I2"/>
<protein>
    <submittedName>
        <fullName evidence="2">Uncharacterized protein</fullName>
    </submittedName>
</protein>
<accession>A0A0V0R6I2</accession>
<feature type="region of interest" description="Disordered" evidence="1">
    <location>
        <begin position="1"/>
        <end position="131"/>
    </location>
</feature>
<evidence type="ECO:0000313" key="2">
    <source>
        <dbReference type="EMBL" id="KRX10118.1"/>
    </source>
</evidence>
<feature type="compositionally biased region" description="Basic and acidic residues" evidence="1">
    <location>
        <begin position="29"/>
        <end position="50"/>
    </location>
</feature>
<dbReference type="Proteomes" id="UP000054937">
    <property type="component" value="Unassembled WGS sequence"/>
</dbReference>
<feature type="compositionally biased region" description="Basic and acidic residues" evidence="1">
    <location>
        <begin position="122"/>
        <end position="131"/>
    </location>
</feature>
<name>A0A0V0R6I2_PSEPJ</name>
<keyword evidence="3" id="KW-1185">Reference proteome</keyword>
<organism evidence="2 3">
    <name type="scientific">Pseudocohnilembus persalinus</name>
    <name type="common">Ciliate</name>
    <dbReference type="NCBI Taxonomy" id="266149"/>
    <lineage>
        <taxon>Eukaryota</taxon>
        <taxon>Sar</taxon>
        <taxon>Alveolata</taxon>
        <taxon>Ciliophora</taxon>
        <taxon>Intramacronucleata</taxon>
        <taxon>Oligohymenophorea</taxon>
        <taxon>Scuticociliatia</taxon>
        <taxon>Philasterida</taxon>
        <taxon>Pseudocohnilembidae</taxon>
        <taxon>Pseudocohnilembus</taxon>
    </lineage>
</organism>
<reference evidence="2 3" key="1">
    <citation type="journal article" date="2015" name="Sci. Rep.">
        <title>Genome of the facultative scuticociliatosis pathogen Pseudocohnilembus persalinus provides insight into its virulence through horizontal gene transfer.</title>
        <authorList>
            <person name="Xiong J."/>
            <person name="Wang G."/>
            <person name="Cheng J."/>
            <person name="Tian M."/>
            <person name="Pan X."/>
            <person name="Warren A."/>
            <person name="Jiang C."/>
            <person name="Yuan D."/>
            <person name="Miao W."/>
        </authorList>
    </citation>
    <scope>NUCLEOTIDE SEQUENCE [LARGE SCALE GENOMIC DNA]</scope>
    <source>
        <strain evidence="2">36N120E</strain>
    </source>
</reference>